<dbReference type="EMBL" id="BJUX01000014">
    <property type="protein sequence ID" value="GEK89398.1"/>
    <property type="molecule type" value="Genomic_DNA"/>
</dbReference>
<keyword evidence="5" id="KW-1185">Reference proteome</keyword>
<keyword evidence="1" id="KW-0472">Membrane</keyword>
<evidence type="ECO:0008006" key="6">
    <source>
        <dbReference type="Google" id="ProtNLM"/>
    </source>
</evidence>
<evidence type="ECO:0000313" key="5">
    <source>
        <dbReference type="Proteomes" id="UP000321425"/>
    </source>
</evidence>
<dbReference type="Proteomes" id="UP000198548">
    <property type="component" value="Unassembled WGS sequence"/>
</dbReference>
<keyword evidence="1" id="KW-1133">Transmembrane helix</keyword>
<sequence>MNINQFRRVSKFLSLILQLIGLFCIAIILIGIIAMLFTESGASFTVKTPENAFVTFNDSRVTEADHAFTSFIIAPLFLSAYSYILFKGSFLFDRLADGKTPFTYDFAESVKWISFFLIAFDILLPLLYSLIVNLSADRGFYFNFGLTSSFLVGLILYIVSGVLKYGISLQELADDTV</sequence>
<reference evidence="3 4" key="1">
    <citation type="submission" date="2016-10" db="EMBL/GenBank/DDBJ databases">
        <authorList>
            <person name="de Groot N.N."/>
        </authorList>
    </citation>
    <scope>NUCLEOTIDE SEQUENCE [LARGE SCALE GENOMIC DNA]</scope>
    <source>
        <strain evidence="3 4">DSM 19182</strain>
    </source>
</reference>
<dbReference type="STRING" id="426703.SAMN04488100_1255"/>
<feature type="transmembrane region" description="Helical" evidence="1">
    <location>
        <begin position="140"/>
        <end position="159"/>
    </location>
</feature>
<evidence type="ECO:0000313" key="2">
    <source>
        <dbReference type="EMBL" id="GEK89398.1"/>
    </source>
</evidence>
<keyword evidence="1" id="KW-0812">Transmembrane</keyword>
<proteinExistence type="predicted"/>
<accession>A0A1H7VJE9</accession>
<protein>
    <recommendedName>
        <fullName evidence="6">DUF2975 domain-containing protein</fullName>
    </recommendedName>
</protein>
<gene>
    <name evidence="2" type="ORF">APU01nite_14370</name>
    <name evidence="3" type="ORF">SAMN04488100_1255</name>
</gene>
<evidence type="ECO:0000313" key="3">
    <source>
        <dbReference type="EMBL" id="SEM09343.1"/>
    </source>
</evidence>
<feature type="transmembrane region" description="Helical" evidence="1">
    <location>
        <begin position="67"/>
        <end position="86"/>
    </location>
</feature>
<reference evidence="2 5" key="2">
    <citation type="submission" date="2019-07" db="EMBL/GenBank/DDBJ databases">
        <title>Whole genome shotgun sequence of Alkalibacterium putridalgicola NBRC 103243.</title>
        <authorList>
            <person name="Hosoyama A."/>
            <person name="Uohara A."/>
            <person name="Ohji S."/>
            <person name="Ichikawa N."/>
        </authorList>
    </citation>
    <scope>NUCLEOTIDE SEQUENCE [LARGE SCALE GENOMIC DNA]</scope>
    <source>
        <strain evidence="2 5">NBRC 103243</strain>
    </source>
</reference>
<organism evidence="3 4">
    <name type="scientific">Alkalibacterium putridalgicola</name>
    <dbReference type="NCBI Taxonomy" id="426703"/>
    <lineage>
        <taxon>Bacteria</taxon>
        <taxon>Bacillati</taxon>
        <taxon>Bacillota</taxon>
        <taxon>Bacilli</taxon>
        <taxon>Lactobacillales</taxon>
        <taxon>Carnobacteriaceae</taxon>
        <taxon>Alkalibacterium</taxon>
    </lineage>
</organism>
<dbReference type="EMBL" id="FOBL01000025">
    <property type="protein sequence ID" value="SEM09343.1"/>
    <property type="molecule type" value="Genomic_DNA"/>
</dbReference>
<feature type="transmembrane region" description="Helical" evidence="1">
    <location>
        <begin position="12"/>
        <end position="37"/>
    </location>
</feature>
<evidence type="ECO:0000313" key="4">
    <source>
        <dbReference type="Proteomes" id="UP000198548"/>
    </source>
</evidence>
<feature type="transmembrane region" description="Helical" evidence="1">
    <location>
        <begin position="112"/>
        <end position="134"/>
    </location>
</feature>
<dbReference type="AlphaFoldDB" id="A0A1H7VJE9"/>
<dbReference type="Proteomes" id="UP000321425">
    <property type="component" value="Unassembled WGS sequence"/>
</dbReference>
<evidence type="ECO:0000256" key="1">
    <source>
        <dbReference type="SAM" id="Phobius"/>
    </source>
</evidence>
<dbReference type="OrthoDB" id="2167340at2"/>
<name>A0A1H7VJE9_9LACT</name>